<accession>A0A7Z0J5F9</accession>
<dbReference type="SMART" id="SM00855">
    <property type="entry name" value="PGAM"/>
    <property type="match status" value="1"/>
</dbReference>
<dbReference type="Proteomes" id="UP000537260">
    <property type="component" value="Unassembled WGS sequence"/>
</dbReference>
<evidence type="ECO:0000313" key="3">
    <source>
        <dbReference type="Proteomes" id="UP000537260"/>
    </source>
</evidence>
<dbReference type="RefSeq" id="WP_179577918.1">
    <property type="nucleotide sequence ID" value="NZ_JACCFM010000001.1"/>
</dbReference>
<dbReference type="PANTHER" id="PTHR47623">
    <property type="entry name" value="OS09G0287300 PROTEIN"/>
    <property type="match status" value="1"/>
</dbReference>
<dbReference type="SUPFAM" id="SSF53254">
    <property type="entry name" value="Phosphoglycerate mutase-like"/>
    <property type="match status" value="1"/>
</dbReference>
<dbReference type="InterPro" id="IPR029033">
    <property type="entry name" value="His_PPase_superfam"/>
</dbReference>
<dbReference type="GO" id="GO:0016787">
    <property type="term" value="F:hydrolase activity"/>
    <property type="evidence" value="ECO:0007669"/>
    <property type="project" value="UniProtKB-KW"/>
</dbReference>
<feature type="binding site" evidence="1">
    <location>
        <position position="62"/>
    </location>
    <ligand>
        <name>substrate</name>
    </ligand>
</feature>
<evidence type="ECO:0000256" key="1">
    <source>
        <dbReference type="PIRSR" id="PIRSR613078-2"/>
    </source>
</evidence>
<dbReference type="InterPro" id="IPR013078">
    <property type="entry name" value="His_Pase_superF_clade-1"/>
</dbReference>
<dbReference type="AlphaFoldDB" id="A0A7Z0J5F9"/>
<reference evidence="2 3" key="1">
    <citation type="submission" date="2020-07" db="EMBL/GenBank/DDBJ databases">
        <title>Sequencing the genomes of 1000 actinobacteria strains.</title>
        <authorList>
            <person name="Klenk H.-P."/>
        </authorList>
    </citation>
    <scope>NUCLEOTIDE SEQUENCE [LARGE SCALE GENOMIC DNA]</scope>
    <source>
        <strain evidence="2 3">LI1</strain>
    </source>
</reference>
<sequence>MTEKPSKRLVIMRHAKSDWPDGVSDHDRPLLERGYQEAALAGLWLRDNDVRPDYILCSSAVRTQQTCAGVRAALGAGIPEPVVSEELYAAFPKRMLSVINHVPDSIRTLLVIAHMPGVQELILALASAHSQALAYQQATARFPTSALAVLTVDKPWVELDGQDALLQRFVVPRAE</sequence>
<dbReference type="EC" id="3.1.3.-" evidence="2"/>
<dbReference type="PANTHER" id="PTHR47623:SF1">
    <property type="entry name" value="OS09G0287300 PROTEIN"/>
    <property type="match status" value="1"/>
</dbReference>
<proteinExistence type="predicted"/>
<dbReference type="EMBL" id="JACCFM010000001">
    <property type="protein sequence ID" value="NYJ19101.1"/>
    <property type="molecule type" value="Genomic_DNA"/>
</dbReference>
<name>A0A7Z0J5F9_9MICO</name>
<protein>
    <submittedName>
        <fullName evidence="2">Phosphohistidine phosphatase</fullName>
        <ecNumber evidence="2">3.1.3.-</ecNumber>
    </submittedName>
</protein>
<dbReference type="Pfam" id="PF00300">
    <property type="entry name" value="His_Phos_1"/>
    <property type="match status" value="1"/>
</dbReference>
<evidence type="ECO:0000313" key="2">
    <source>
        <dbReference type="EMBL" id="NYJ19101.1"/>
    </source>
</evidence>
<dbReference type="Gene3D" id="3.40.50.1240">
    <property type="entry name" value="Phosphoglycerate mutase-like"/>
    <property type="match status" value="1"/>
</dbReference>
<comment type="caution">
    <text evidence="2">The sequence shown here is derived from an EMBL/GenBank/DDBJ whole genome shotgun (WGS) entry which is preliminary data.</text>
</comment>
<gene>
    <name evidence="2" type="ORF">HNR05_000892</name>
</gene>
<keyword evidence="3" id="KW-1185">Reference proteome</keyword>
<organism evidence="2 3">
    <name type="scientific">Glaciibacter psychrotolerans</name>
    <dbReference type="NCBI Taxonomy" id="670054"/>
    <lineage>
        <taxon>Bacteria</taxon>
        <taxon>Bacillati</taxon>
        <taxon>Actinomycetota</taxon>
        <taxon>Actinomycetes</taxon>
        <taxon>Micrococcales</taxon>
        <taxon>Microbacteriaceae</taxon>
        <taxon>Glaciibacter</taxon>
    </lineage>
</organism>
<dbReference type="CDD" id="cd07067">
    <property type="entry name" value="HP_PGM_like"/>
    <property type="match status" value="1"/>
</dbReference>
<keyword evidence="2" id="KW-0378">Hydrolase</keyword>